<accession>A0ACC2NYB0</accession>
<dbReference type="EMBL" id="CM056742">
    <property type="protein sequence ID" value="KAJ8675853.1"/>
    <property type="molecule type" value="Genomic_DNA"/>
</dbReference>
<comment type="caution">
    <text evidence="1">The sequence shown here is derived from an EMBL/GenBank/DDBJ whole genome shotgun (WGS) entry which is preliminary data.</text>
</comment>
<gene>
    <name evidence="1" type="ORF">QAD02_011639</name>
</gene>
<organism evidence="1 2">
    <name type="scientific">Eretmocerus hayati</name>
    <dbReference type="NCBI Taxonomy" id="131215"/>
    <lineage>
        <taxon>Eukaryota</taxon>
        <taxon>Metazoa</taxon>
        <taxon>Ecdysozoa</taxon>
        <taxon>Arthropoda</taxon>
        <taxon>Hexapoda</taxon>
        <taxon>Insecta</taxon>
        <taxon>Pterygota</taxon>
        <taxon>Neoptera</taxon>
        <taxon>Endopterygota</taxon>
        <taxon>Hymenoptera</taxon>
        <taxon>Apocrita</taxon>
        <taxon>Proctotrupomorpha</taxon>
        <taxon>Chalcidoidea</taxon>
        <taxon>Aphelinidae</taxon>
        <taxon>Aphelininae</taxon>
        <taxon>Eretmocerus</taxon>
    </lineage>
</organism>
<sequence>MKQTSALSTFLLVYTCLYFNERQVHSLIIYDVGERFNDACQSQIYCEGDLLHAVQLLKVFEDSKTFVDLPMKESSEKINKSFHQLIKETSMDIRNLHLLNGTKLNQTRNIVRDFVKKNFGSGKDLLKPADLSDWRENPKFFETIQDNSYQEWARNLNKIWKELARKMSEDVKNRPDRHSLIYVDKPFVVSGGRFNETYYWDTYWVIEGLLLCDMHQTVRGIIENLLSMVEKYHFVPNGGRIYYLSRSQPPLLIPMVDEYLKFTGDREFALRNLGTLEREFQYWMKYKSVKISENGKNYTLSRYVTNSSGPRPESYKEDYKLATKLSSPQKKFELYNNLKAGAESGWDFSSRWFAFKNNTPSLELDDIVTSEIIPVDLNAFIQRNARILSKFFNFKNDSKKAGYYKQVADDYQDAIRTLMWNEEDGTWYDLDMKHATQRKQFYLSNLTPLYTQSYDEARSDDYAKRSVEYLQNNGMSEYLGMPTSLSTSARPQQWDFPNVWAPLQSIVVEGLINTNNVQAVELAKKLAFQFLKTTFHGYQNQTKMFEKGNGEGDGLRQSLRLSIYQSDQGPGV</sequence>
<evidence type="ECO:0000313" key="2">
    <source>
        <dbReference type="Proteomes" id="UP001239111"/>
    </source>
</evidence>
<reference evidence="1" key="1">
    <citation type="submission" date="2023-04" db="EMBL/GenBank/DDBJ databases">
        <title>A chromosome-level genome assembly of the parasitoid wasp Eretmocerus hayati.</title>
        <authorList>
            <person name="Zhong Y."/>
            <person name="Liu S."/>
            <person name="Liu Y."/>
        </authorList>
    </citation>
    <scope>NUCLEOTIDE SEQUENCE</scope>
    <source>
        <strain evidence="1">ZJU_SS_LIU_2023</strain>
    </source>
</reference>
<evidence type="ECO:0000313" key="1">
    <source>
        <dbReference type="EMBL" id="KAJ8675853.1"/>
    </source>
</evidence>
<protein>
    <submittedName>
        <fullName evidence="1">Uncharacterized protein</fullName>
    </submittedName>
</protein>
<keyword evidence="2" id="KW-1185">Reference proteome</keyword>
<proteinExistence type="predicted"/>
<dbReference type="Proteomes" id="UP001239111">
    <property type="component" value="Chromosome 2"/>
</dbReference>
<name>A0ACC2NYB0_9HYME</name>